<comment type="subcellular location">
    <subcellularLocation>
        <location evidence="1">Membrane</location>
    </subcellularLocation>
</comment>
<comment type="caution">
    <text evidence="5">The sequence shown here is derived from an EMBL/GenBank/DDBJ whole genome shotgun (WGS) entry which is preliminary data.</text>
</comment>
<evidence type="ECO:0000256" key="1">
    <source>
        <dbReference type="ARBA" id="ARBA00004370"/>
    </source>
</evidence>
<name>A0ABY2BHU8_9ACTN</name>
<gene>
    <name evidence="5" type="ORF">EV644_10837</name>
</gene>
<keyword evidence="6" id="KW-1185">Reference proteome</keyword>
<keyword evidence="4" id="KW-0812">Transmembrane</keyword>
<feature type="transmembrane region" description="Helical" evidence="4">
    <location>
        <begin position="28"/>
        <end position="51"/>
    </location>
</feature>
<feature type="region of interest" description="Disordered" evidence="3">
    <location>
        <begin position="1"/>
        <end position="20"/>
    </location>
</feature>
<evidence type="ECO:0000256" key="3">
    <source>
        <dbReference type="SAM" id="MobiDB-lite"/>
    </source>
</evidence>
<protein>
    <submittedName>
        <fullName evidence="5">Mce-associated membrane protein</fullName>
    </submittedName>
</protein>
<keyword evidence="4" id="KW-1133">Transmembrane helix</keyword>
<sequence>MTTSTLLPGKTTGDGDNHDHGSGRKRLVAVWALSVLLLIALVGAMLAIFAIRRQTTGDEDRAAAMQAARQLALDFTTYDYKTWDADSKRVLDDATGQFKEEFAAGSNSVKAEVLTNQATSKGDVKEAAVVSNDKDSAQVLVIVNAVVTNTAGKDGVERRYRIKLDMVREKDRWLTADFQVVG</sequence>
<keyword evidence="2 4" id="KW-0472">Membrane</keyword>
<organism evidence="5 6">
    <name type="scientific">Kribbella orskensis</name>
    <dbReference type="NCBI Taxonomy" id="2512216"/>
    <lineage>
        <taxon>Bacteria</taxon>
        <taxon>Bacillati</taxon>
        <taxon>Actinomycetota</taxon>
        <taxon>Actinomycetes</taxon>
        <taxon>Propionibacteriales</taxon>
        <taxon>Kribbellaceae</taxon>
        <taxon>Kribbella</taxon>
    </lineage>
</organism>
<evidence type="ECO:0000313" key="5">
    <source>
        <dbReference type="EMBL" id="TCO20823.1"/>
    </source>
</evidence>
<reference evidence="5 6" key="1">
    <citation type="journal article" date="2015" name="Stand. Genomic Sci.">
        <title>Genomic Encyclopedia of Bacterial and Archaeal Type Strains, Phase III: the genomes of soil and plant-associated and newly described type strains.</title>
        <authorList>
            <person name="Whitman W.B."/>
            <person name="Woyke T."/>
            <person name="Klenk H.P."/>
            <person name="Zhou Y."/>
            <person name="Lilburn T.G."/>
            <person name="Beck B.J."/>
            <person name="De Vos P."/>
            <person name="Vandamme P."/>
            <person name="Eisen J.A."/>
            <person name="Garrity G."/>
            <person name="Hugenholtz P."/>
            <person name="Kyrpides N.C."/>
        </authorList>
    </citation>
    <scope>NUCLEOTIDE SEQUENCE [LARGE SCALE GENOMIC DNA]</scope>
    <source>
        <strain evidence="5 6">VKM Ac-2538</strain>
    </source>
</reference>
<dbReference type="Proteomes" id="UP000295818">
    <property type="component" value="Unassembled WGS sequence"/>
</dbReference>
<dbReference type="PANTHER" id="PTHR37042">
    <property type="entry name" value="OUTER MEMBRANE PROTEIN RV1973"/>
    <property type="match status" value="1"/>
</dbReference>
<evidence type="ECO:0000256" key="4">
    <source>
        <dbReference type="SAM" id="Phobius"/>
    </source>
</evidence>
<proteinExistence type="predicted"/>
<dbReference type="PANTHER" id="PTHR37042:SF4">
    <property type="entry name" value="OUTER MEMBRANE PROTEIN RV1973"/>
    <property type="match status" value="1"/>
</dbReference>
<accession>A0ABY2BHU8</accession>
<evidence type="ECO:0000256" key="2">
    <source>
        <dbReference type="ARBA" id="ARBA00023136"/>
    </source>
</evidence>
<dbReference type="RefSeq" id="WP_241998615.1">
    <property type="nucleotide sequence ID" value="NZ_SLWM01000008.1"/>
</dbReference>
<dbReference type="EMBL" id="SLWM01000008">
    <property type="protein sequence ID" value="TCO20823.1"/>
    <property type="molecule type" value="Genomic_DNA"/>
</dbReference>
<evidence type="ECO:0000313" key="6">
    <source>
        <dbReference type="Proteomes" id="UP000295818"/>
    </source>
</evidence>